<dbReference type="Proteomes" id="UP000298337">
    <property type="component" value="Unassembled WGS sequence"/>
</dbReference>
<reference evidence="1 2" key="1">
    <citation type="submission" date="2019-04" db="EMBL/GenBank/DDBJ databases">
        <authorList>
            <person name="Feng G."/>
            <person name="Zhang J."/>
            <person name="Zhu H."/>
        </authorList>
    </citation>
    <scope>NUCLEOTIDE SEQUENCE [LARGE SCALE GENOMIC DNA]</scope>
    <source>
        <strain evidence="1 2">92R-1</strain>
    </source>
</reference>
<evidence type="ECO:0000313" key="2">
    <source>
        <dbReference type="Proteomes" id="UP000298337"/>
    </source>
</evidence>
<comment type="caution">
    <text evidence="1">The sequence shown here is derived from an EMBL/GenBank/DDBJ whole genome shotgun (WGS) entry which is preliminary data.</text>
</comment>
<dbReference type="OrthoDB" id="884539at2"/>
<organism evidence="1 2">
    <name type="scientific">Hymenobacter fodinae</name>
    <dbReference type="NCBI Taxonomy" id="2510796"/>
    <lineage>
        <taxon>Bacteria</taxon>
        <taxon>Pseudomonadati</taxon>
        <taxon>Bacteroidota</taxon>
        <taxon>Cytophagia</taxon>
        <taxon>Cytophagales</taxon>
        <taxon>Hymenobacteraceae</taxon>
        <taxon>Hymenobacter</taxon>
    </lineage>
</organism>
<sequence length="101" mass="11469">MVQFFPSRWVGNQWPSIEMEPVKTALFQLVLAYLANIYQFPLPSVVGTLDGYFADFQVLGTEASFDLDNWSLSFACPSEAVRDEVLTTLQNLPPDFFELVK</sequence>
<proteinExistence type="predicted"/>
<dbReference type="AlphaFoldDB" id="A0A4Z0NZY6"/>
<protein>
    <submittedName>
        <fullName evidence="1">Uncharacterized protein</fullName>
    </submittedName>
</protein>
<evidence type="ECO:0000313" key="1">
    <source>
        <dbReference type="EMBL" id="TGE04261.1"/>
    </source>
</evidence>
<accession>A0A4Z0NZY6</accession>
<dbReference type="RefSeq" id="WP_135436702.1">
    <property type="nucleotide sequence ID" value="NZ_SRLA01000006.1"/>
</dbReference>
<name>A0A4Z0NZY6_9BACT</name>
<keyword evidence="2" id="KW-1185">Reference proteome</keyword>
<gene>
    <name evidence="1" type="ORF">EU556_23630</name>
</gene>
<dbReference type="EMBL" id="SRLA01000006">
    <property type="protein sequence ID" value="TGE04261.1"/>
    <property type="molecule type" value="Genomic_DNA"/>
</dbReference>